<accession>A0A5J5P4U1</accession>
<evidence type="ECO:0000313" key="2">
    <source>
        <dbReference type="EMBL" id="KAB2000031.1"/>
    </source>
</evidence>
<dbReference type="InterPro" id="IPR045297">
    <property type="entry name" value="Complex1_LYR_LYRM4"/>
</dbReference>
<keyword evidence="3" id="KW-1185">Reference proteome</keyword>
<proteinExistence type="predicted"/>
<evidence type="ECO:0000313" key="3">
    <source>
        <dbReference type="Proteomes" id="UP000327439"/>
    </source>
</evidence>
<sequence>MAASGVAAPTRTEVLQLYRSLLRVARQFCDYNIREYSKRRTIDAFRDNKNLTDPSQLSAAFSDGKAQLEVAKRQALVYSLYAPKDQKELLPPQLVSVPSLGFCPS</sequence>
<dbReference type="Proteomes" id="UP000327439">
    <property type="component" value="Chromosome D12"/>
</dbReference>
<dbReference type="OrthoDB" id="275715at2759"/>
<protein>
    <recommendedName>
        <fullName evidence="1">Complex 1 LYR protein domain-containing protein</fullName>
    </recommendedName>
</protein>
<dbReference type="Pfam" id="PF05347">
    <property type="entry name" value="Complex1_LYR"/>
    <property type="match status" value="1"/>
</dbReference>
<dbReference type="GO" id="GO:0016226">
    <property type="term" value="P:iron-sulfur cluster assembly"/>
    <property type="evidence" value="ECO:0007669"/>
    <property type="project" value="InterPro"/>
</dbReference>
<dbReference type="PANTHER" id="PTHR47158:SF1">
    <property type="entry name" value="OS08G0239000 PROTEIN"/>
    <property type="match status" value="1"/>
</dbReference>
<dbReference type="InterPro" id="IPR008011">
    <property type="entry name" value="Complex1_LYR_dom"/>
</dbReference>
<organism evidence="2 3">
    <name type="scientific">Gossypium barbadense</name>
    <name type="common">Sea Island cotton</name>
    <name type="synonym">Hibiscus barbadensis</name>
    <dbReference type="NCBI Taxonomy" id="3634"/>
    <lineage>
        <taxon>Eukaryota</taxon>
        <taxon>Viridiplantae</taxon>
        <taxon>Streptophyta</taxon>
        <taxon>Embryophyta</taxon>
        <taxon>Tracheophyta</taxon>
        <taxon>Spermatophyta</taxon>
        <taxon>Magnoliopsida</taxon>
        <taxon>eudicotyledons</taxon>
        <taxon>Gunneridae</taxon>
        <taxon>Pentapetalae</taxon>
        <taxon>rosids</taxon>
        <taxon>malvids</taxon>
        <taxon>Malvales</taxon>
        <taxon>Malvaceae</taxon>
        <taxon>Malvoideae</taxon>
        <taxon>Gossypium</taxon>
    </lineage>
</organism>
<gene>
    <name evidence="2" type="ORF">ES319_D12G203800v1</name>
</gene>
<evidence type="ECO:0000259" key="1">
    <source>
        <dbReference type="Pfam" id="PF05347"/>
    </source>
</evidence>
<reference evidence="3" key="1">
    <citation type="journal article" date="2020" name="Nat. Genet.">
        <title>Genomic diversifications of five Gossypium allopolyploid species and their impact on cotton improvement.</title>
        <authorList>
            <person name="Chen Z.J."/>
            <person name="Sreedasyam A."/>
            <person name="Ando A."/>
            <person name="Song Q."/>
            <person name="De Santiago L.M."/>
            <person name="Hulse-Kemp A.M."/>
            <person name="Ding M."/>
            <person name="Ye W."/>
            <person name="Kirkbride R.C."/>
            <person name="Jenkins J."/>
            <person name="Plott C."/>
            <person name="Lovell J."/>
            <person name="Lin Y.M."/>
            <person name="Vaughn R."/>
            <person name="Liu B."/>
            <person name="Simpson S."/>
            <person name="Scheffler B.E."/>
            <person name="Wen L."/>
            <person name="Saski C.A."/>
            <person name="Grover C.E."/>
            <person name="Hu G."/>
            <person name="Conover J.L."/>
            <person name="Carlson J.W."/>
            <person name="Shu S."/>
            <person name="Boston L.B."/>
            <person name="Williams M."/>
            <person name="Peterson D.G."/>
            <person name="McGee K."/>
            <person name="Jones D.C."/>
            <person name="Wendel J.F."/>
            <person name="Stelly D.M."/>
            <person name="Grimwood J."/>
            <person name="Schmutz J."/>
        </authorList>
    </citation>
    <scope>NUCLEOTIDE SEQUENCE [LARGE SCALE GENOMIC DNA]</scope>
    <source>
        <strain evidence="3">cv. 3-79</strain>
    </source>
</reference>
<dbReference type="CDD" id="cd20264">
    <property type="entry name" value="Complex1_LYR_LYRM4"/>
    <property type="match status" value="1"/>
</dbReference>
<dbReference type="AlphaFoldDB" id="A0A5J5P4U1"/>
<dbReference type="PANTHER" id="PTHR47158">
    <property type="entry name" value="OS08G0239000 PROTEIN"/>
    <property type="match status" value="1"/>
</dbReference>
<dbReference type="EMBL" id="CM018226">
    <property type="protein sequence ID" value="KAB2000031.1"/>
    <property type="molecule type" value="Genomic_DNA"/>
</dbReference>
<name>A0A5J5P4U1_GOSBA</name>
<feature type="domain" description="Complex 1 LYR protein" evidence="1">
    <location>
        <begin position="13"/>
        <end position="70"/>
    </location>
</feature>